<protein>
    <submittedName>
        <fullName evidence="1">GH21232</fullName>
    </submittedName>
</protein>
<dbReference type="InParanoid" id="B4J7F0"/>
<dbReference type="STRING" id="7222.B4J7F0"/>
<gene>
    <name evidence="1" type="primary">Dgri\GH21232</name>
    <name evidence="1" type="ORF">Dgri_GH21232</name>
</gene>
<dbReference type="PhylomeDB" id="B4J7F0"/>
<organism evidence="2">
    <name type="scientific">Drosophila grimshawi</name>
    <name type="common">Hawaiian fruit fly</name>
    <name type="synonym">Idiomyia grimshawi</name>
    <dbReference type="NCBI Taxonomy" id="7222"/>
    <lineage>
        <taxon>Eukaryota</taxon>
        <taxon>Metazoa</taxon>
        <taxon>Ecdysozoa</taxon>
        <taxon>Arthropoda</taxon>
        <taxon>Hexapoda</taxon>
        <taxon>Insecta</taxon>
        <taxon>Pterygota</taxon>
        <taxon>Neoptera</taxon>
        <taxon>Endopterygota</taxon>
        <taxon>Diptera</taxon>
        <taxon>Brachycera</taxon>
        <taxon>Muscomorpha</taxon>
        <taxon>Ephydroidea</taxon>
        <taxon>Drosophilidae</taxon>
        <taxon>Drosophila</taxon>
        <taxon>Hawaiian Drosophila</taxon>
    </lineage>
</organism>
<name>B4J7F0_DROGR</name>
<dbReference type="OMA" id="FWHTWRE"/>
<dbReference type="EMBL" id="CH916367">
    <property type="protein sequence ID" value="EDW01074.1"/>
    <property type="molecule type" value="Genomic_DNA"/>
</dbReference>
<dbReference type="Proteomes" id="UP000001070">
    <property type="component" value="Unassembled WGS sequence"/>
</dbReference>
<dbReference type="AlphaFoldDB" id="B4J7F0"/>
<sequence length="196" mass="22753">MFRLQKVLHTEYNEIYEPLMVESPFTLVDAHGVGLRQYQIGLSSSMLLFGCDNFYKHGSEQCGDPNWQYNILDAEIECFDLISLVPLEYVRFNFYRKYDRCIMMISVPPNGNQLPPDRPMIFEFGGHIHKQYYFQTWRECVACLRTFLPRLRHINGASPFSSTDIQVDEVQHIAQVHVPHRPQSVYSMCYSSAGGA</sequence>
<dbReference type="OrthoDB" id="6021951at2759"/>
<reference evidence="1 2" key="1">
    <citation type="journal article" date="2007" name="Nature">
        <title>Evolution of genes and genomes on the Drosophila phylogeny.</title>
        <authorList>
            <consortium name="Drosophila 12 Genomes Consortium"/>
            <person name="Clark A.G."/>
            <person name="Eisen M.B."/>
            <person name="Smith D.R."/>
            <person name="Bergman C.M."/>
            <person name="Oliver B."/>
            <person name="Markow T.A."/>
            <person name="Kaufman T.C."/>
            <person name="Kellis M."/>
            <person name="Gelbart W."/>
            <person name="Iyer V.N."/>
            <person name="Pollard D.A."/>
            <person name="Sackton T.B."/>
            <person name="Larracuente A.M."/>
            <person name="Singh N.D."/>
            <person name="Abad J.P."/>
            <person name="Abt D.N."/>
            <person name="Adryan B."/>
            <person name="Aguade M."/>
            <person name="Akashi H."/>
            <person name="Anderson W.W."/>
            <person name="Aquadro C.F."/>
            <person name="Ardell D.H."/>
            <person name="Arguello R."/>
            <person name="Artieri C.G."/>
            <person name="Barbash D.A."/>
            <person name="Barker D."/>
            <person name="Barsanti P."/>
            <person name="Batterham P."/>
            <person name="Batzoglou S."/>
            <person name="Begun D."/>
            <person name="Bhutkar A."/>
            <person name="Blanco E."/>
            <person name="Bosak S.A."/>
            <person name="Bradley R.K."/>
            <person name="Brand A.D."/>
            <person name="Brent M.R."/>
            <person name="Brooks A.N."/>
            <person name="Brown R.H."/>
            <person name="Butlin R.K."/>
            <person name="Caggese C."/>
            <person name="Calvi B.R."/>
            <person name="Bernardo de Carvalho A."/>
            <person name="Caspi A."/>
            <person name="Castrezana S."/>
            <person name="Celniker S.E."/>
            <person name="Chang J.L."/>
            <person name="Chapple C."/>
            <person name="Chatterji S."/>
            <person name="Chinwalla A."/>
            <person name="Civetta A."/>
            <person name="Clifton S.W."/>
            <person name="Comeron J.M."/>
            <person name="Costello J.C."/>
            <person name="Coyne J.A."/>
            <person name="Daub J."/>
            <person name="David R.G."/>
            <person name="Delcher A.L."/>
            <person name="Delehaunty K."/>
            <person name="Do C.B."/>
            <person name="Ebling H."/>
            <person name="Edwards K."/>
            <person name="Eickbush T."/>
            <person name="Evans J.D."/>
            <person name="Filipski A."/>
            <person name="Findeiss S."/>
            <person name="Freyhult E."/>
            <person name="Fulton L."/>
            <person name="Fulton R."/>
            <person name="Garcia A.C."/>
            <person name="Gardiner A."/>
            <person name="Garfield D.A."/>
            <person name="Garvin B.E."/>
            <person name="Gibson G."/>
            <person name="Gilbert D."/>
            <person name="Gnerre S."/>
            <person name="Godfrey J."/>
            <person name="Good R."/>
            <person name="Gotea V."/>
            <person name="Gravely B."/>
            <person name="Greenberg A.J."/>
            <person name="Griffiths-Jones S."/>
            <person name="Gross S."/>
            <person name="Guigo R."/>
            <person name="Gustafson E.A."/>
            <person name="Haerty W."/>
            <person name="Hahn M.W."/>
            <person name="Halligan D.L."/>
            <person name="Halpern A.L."/>
            <person name="Halter G.M."/>
            <person name="Han M.V."/>
            <person name="Heger A."/>
            <person name="Hillier L."/>
            <person name="Hinrichs A.S."/>
            <person name="Holmes I."/>
            <person name="Hoskins R.A."/>
            <person name="Hubisz M.J."/>
            <person name="Hultmark D."/>
            <person name="Huntley M.A."/>
            <person name="Jaffe D.B."/>
            <person name="Jagadeeshan S."/>
            <person name="Jeck W.R."/>
            <person name="Johnson J."/>
            <person name="Jones C.D."/>
            <person name="Jordan W.C."/>
            <person name="Karpen G.H."/>
            <person name="Kataoka E."/>
            <person name="Keightley P.D."/>
            <person name="Kheradpour P."/>
            <person name="Kirkness E.F."/>
            <person name="Koerich L.B."/>
            <person name="Kristiansen K."/>
            <person name="Kudrna D."/>
            <person name="Kulathinal R.J."/>
            <person name="Kumar S."/>
            <person name="Kwok R."/>
            <person name="Lander E."/>
            <person name="Langley C.H."/>
            <person name="Lapoint R."/>
            <person name="Lazzaro B.P."/>
            <person name="Lee S.J."/>
            <person name="Levesque L."/>
            <person name="Li R."/>
            <person name="Lin C.F."/>
            <person name="Lin M.F."/>
            <person name="Lindblad-Toh K."/>
            <person name="Llopart A."/>
            <person name="Long M."/>
            <person name="Low L."/>
            <person name="Lozovsky E."/>
            <person name="Lu J."/>
            <person name="Luo M."/>
            <person name="Machado C.A."/>
            <person name="Makalowski W."/>
            <person name="Marzo M."/>
            <person name="Matsuda M."/>
            <person name="Matzkin L."/>
            <person name="McAllister B."/>
            <person name="McBride C.S."/>
            <person name="McKernan B."/>
            <person name="McKernan K."/>
            <person name="Mendez-Lago M."/>
            <person name="Minx P."/>
            <person name="Mollenhauer M.U."/>
            <person name="Montooth K."/>
            <person name="Mount S.M."/>
            <person name="Mu X."/>
            <person name="Myers E."/>
            <person name="Negre B."/>
            <person name="Newfeld S."/>
            <person name="Nielsen R."/>
            <person name="Noor M.A."/>
            <person name="O'Grady P."/>
            <person name="Pachter L."/>
            <person name="Papaceit M."/>
            <person name="Parisi M.J."/>
            <person name="Parisi M."/>
            <person name="Parts L."/>
            <person name="Pedersen J.S."/>
            <person name="Pesole G."/>
            <person name="Phillippy A.M."/>
            <person name="Ponting C.P."/>
            <person name="Pop M."/>
            <person name="Porcelli D."/>
            <person name="Powell J.R."/>
            <person name="Prohaska S."/>
            <person name="Pruitt K."/>
            <person name="Puig M."/>
            <person name="Quesneville H."/>
            <person name="Ram K.R."/>
            <person name="Rand D."/>
            <person name="Rasmussen M.D."/>
            <person name="Reed L.K."/>
            <person name="Reenan R."/>
            <person name="Reily A."/>
            <person name="Remington K.A."/>
            <person name="Rieger T.T."/>
            <person name="Ritchie M.G."/>
            <person name="Robin C."/>
            <person name="Rogers Y.H."/>
            <person name="Rohde C."/>
            <person name="Rozas J."/>
            <person name="Rubenfield M.J."/>
            <person name="Ruiz A."/>
            <person name="Russo S."/>
            <person name="Salzberg S.L."/>
            <person name="Sanchez-Gracia A."/>
            <person name="Saranga D.J."/>
            <person name="Sato H."/>
            <person name="Schaeffer S.W."/>
            <person name="Schatz M.C."/>
            <person name="Schlenke T."/>
            <person name="Schwartz R."/>
            <person name="Segarra C."/>
            <person name="Singh R.S."/>
            <person name="Sirot L."/>
            <person name="Sirota M."/>
            <person name="Sisneros N.B."/>
            <person name="Smith C.D."/>
            <person name="Smith T.F."/>
            <person name="Spieth J."/>
            <person name="Stage D.E."/>
            <person name="Stark A."/>
            <person name="Stephan W."/>
            <person name="Strausberg R.L."/>
            <person name="Strempel S."/>
            <person name="Sturgill D."/>
            <person name="Sutton G."/>
            <person name="Sutton G.G."/>
            <person name="Tao W."/>
            <person name="Teichmann S."/>
            <person name="Tobari Y.N."/>
            <person name="Tomimura Y."/>
            <person name="Tsolas J.M."/>
            <person name="Valente V.L."/>
            <person name="Venter E."/>
            <person name="Venter J.C."/>
            <person name="Vicario S."/>
            <person name="Vieira F.G."/>
            <person name="Vilella A.J."/>
            <person name="Villasante A."/>
            <person name="Walenz B."/>
            <person name="Wang J."/>
            <person name="Wasserman M."/>
            <person name="Watts T."/>
            <person name="Wilson D."/>
            <person name="Wilson R.K."/>
            <person name="Wing R.A."/>
            <person name="Wolfner M.F."/>
            <person name="Wong A."/>
            <person name="Wong G.K."/>
            <person name="Wu C.I."/>
            <person name="Wu G."/>
            <person name="Yamamoto D."/>
            <person name="Yang H.P."/>
            <person name="Yang S.P."/>
            <person name="Yorke J.A."/>
            <person name="Yoshida K."/>
            <person name="Zdobnov E."/>
            <person name="Zhang P."/>
            <person name="Zhang Y."/>
            <person name="Zimin A.V."/>
            <person name="Baldwin J."/>
            <person name="Abdouelleil A."/>
            <person name="Abdulkadir J."/>
            <person name="Abebe A."/>
            <person name="Abera B."/>
            <person name="Abreu J."/>
            <person name="Acer S.C."/>
            <person name="Aftuck L."/>
            <person name="Alexander A."/>
            <person name="An P."/>
            <person name="Anderson E."/>
            <person name="Anderson S."/>
            <person name="Arachi H."/>
            <person name="Azer M."/>
            <person name="Bachantsang P."/>
            <person name="Barry A."/>
            <person name="Bayul T."/>
            <person name="Berlin A."/>
            <person name="Bessette D."/>
            <person name="Bloom T."/>
            <person name="Blye J."/>
            <person name="Boguslavskiy L."/>
            <person name="Bonnet C."/>
            <person name="Boukhgalter B."/>
            <person name="Bourzgui I."/>
            <person name="Brown A."/>
            <person name="Cahill P."/>
            <person name="Channer S."/>
            <person name="Cheshatsang Y."/>
            <person name="Chuda L."/>
            <person name="Citroen M."/>
            <person name="Collymore A."/>
            <person name="Cooke P."/>
            <person name="Costello M."/>
            <person name="D'Aco K."/>
            <person name="Daza R."/>
            <person name="De Haan G."/>
            <person name="DeGray S."/>
            <person name="DeMaso C."/>
            <person name="Dhargay N."/>
            <person name="Dooley K."/>
            <person name="Dooley E."/>
            <person name="Doricent M."/>
            <person name="Dorje P."/>
            <person name="Dorjee K."/>
            <person name="Dupes A."/>
            <person name="Elong R."/>
            <person name="Falk J."/>
            <person name="Farina A."/>
            <person name="Faro S."/>
            <person name="Ferguson D."/>
            <person name="Fisher S."/>
            <person name="Foley C.D."/>
            <person name="Franke A."/>
            <person name="Friedrich D."/>
            <person name="Gadbois L."/>
            <person name="Gearin G."/>
            <person name="Gearin C.R."/>
            <person name="Giannoukos G."/>
            <person name="Goode T."/>
            <person name="Graham J."/>
            <person name="Grandbois E."/>
            <person name="Grewal S."/>
            <person name="Gyaltsen K."/>
            <person name="Hafez N."/>
            <person name="Hagos B."/>
            <person name="Hall J."/>
            <person name="Henson C."/>
            <person name="Hollinger A."/>
            <person name="Honan T."/>
            <person name="Huard M.D."/>
            <person name="Hughes L."/>
            <person name="Hurhula B."/>
            <person name="Husby M.E."/>
            <person name="Kamat A."/>
            <person name="Kanga B."/>
            <person name="Kashin S."/>
            <person name="Khazanovich D."/>
            <person name="Kisner P."/>
            <person name="Lance K."/>
            <person name="Lara M."/>
            <person name="Lee W."/>
            <person name="Lennon N."/>
            <person name="Letendre F."/>
            <person name="LeVine R."/>
            <person name="Lipovsky A."/>
            <person name="Liu X."/>
            <person name="Liu J."/>
            <person name="Liu S."/>
            <person name="Lokyitsang T."/>
            <person name="Lokyitsang Y."/>
            <person name="Lubonja R."/>
            <person name="Lui A."/>
            <person name="MacDonald P."/>
            <person name="Magnisalis V."/>
            <person name="Maru K."/>
            <person name="Matthews C."/>
            <person name="McCusker W."/>
            <person name="McDonough S."/>
            <person name="Mehta T."/>
            <person name="Meldrim J."/>
            <person name="Meneus L."/>
            <person name="Mihai O."/>
            <person name="Mihalev A."/>
            <person name="Mihova T."/>
            <person name="Mittelman R."/>
            <person name="Mlenga V."/>
            <person name="Montmayeur A."/>
            <person name="Mulrain L."/>
            <person name="Navidi A."/>
            <person name="Naylor J."/>
            <person name="Negash T."/>
            <person name="Nguyen T."/>
            <person name="Nguyen N."/>
            <person name="Nicol R."/>
            <person name="Norbu C."/>
            <person name="Norbu N."/>
            <person name="Novod N."/>
            <person name="O'Neill B."/>
            <person name="Osman S."/>
            <person name="Markiewicz E."/>
            <person name="Oyono O.L."/>
            <person name="Patti C."/>
            <person name="Phunkhang P."/>
            <person name="Pierre F."/>
            <person name="Priest M."/>
            <person name="Raghuraman S."/>
            <person name="Rege F."/>
            <person name="Reyes R."/>
            <person name="Rise C."/>
            <person name="Rogov P."/>
            <person name="Ross K."/>
            <person name="Ryan E."/>
            <person name="Settipalli S."/>
            <person name="Shea T."/>
            <person name="Sherpa N."/>
            <person name="Shi L."/>
            <person name="Shih D."/>
            <person name="Sparrow T."/>
            <person name="Spaulding J."/>
            <person name="Stalker J."/>
            <person name="Stange-Thomann N."/>
            <person name="Stavropoulos S."/>
            <person name="Stone C."/>
            <person name="Strader C."/>
            <person name="Tesfaye S."/>
            <person name="Thomson T."/>
            <person name="Thoulutsang Y."/>
            <person name="Thoulutsang D."/>
            <person name="Topham K."/>
            <person name="Topping I."/>
            <person name="Tsamla T."/>
            <person name="Vassiliev H."/>
            <person name="Vo A."/>
            <person name="Wangchuk T."/>
            <person name="Wangdi T."/>
            <person name="Weiand M."/>
            <person name="Wilkinson J."/>
            <person name="Wilson A."/>
            <person name="Yadav S."/>
            <person name="Young G."/>
            <person name="Yu Q."/>
            <person name="Zembek L."/>
            <person name="Zhong D."/>
            <person name="Zimmer A."/>
            <person name="Zwirko Z."/>
            <person name="Jaffe D.B."/>
            <person name="Alvarez P."/>
            <person name="Brockman W."/>
            <person name="Butler J."/>
            <person name="Chin C."/>
            <person name="Gnerre S."/>
            <person name="Grabherr M."/>
            <person name="Kleber M."/>
            <person name="Mauceli E."/>
            <person name="MacCallum I."/>
        </authorList>
    </citation>
    <scope>NUCLEOTIDE SEQUENCE [LARGE SCALE GENOMIC DNA]</scope>
    <source>
        <strain evidence="2">Tucson 15287-2541.00</strain>
    </source>
</reference>
<accession>B4J7F0</accession>
<proteinExistence type="predicted"/>
<dbReference type="HOGENOM" id="CLU_1355942_0_0_1"/>
<evidence type="ECO:0000313" key="1">
    <source>
        <dbReference type="EMBL" id="EDW01074.1"/>
    </source>
</evidence>
<dbReference type="eggNOG" id="ENOG502S7AY">
    <property type="taxonomic scope" value="Eukaryota"/>
</dbReference>
<keyword evidence="2" id="KW-1185">Reference proteome</keyword>
<evidence type="ECO:0000313" key="2">
    <source>
        <dbReference type="Proteomes" id="UP000001070"/>
    </source>
</evidence>
<dbReference type="KEGG" id="dgr:6559247"/>